<feature type="transmembrane region" description="Helical" evidence="5">
    <location>
        <begin position="52"/>
        <end position="72"/>
    </location>
</feature>
<proteinExistence type="predicted"/>
<dbReference type="EMBL" id="BAAAZU010000001">
    <property type="protein sequence ID" value="GAA3912254.1"/>
    <property type="molecule type" value="Genomic_DNA"/>
</dbReference>
<dbReference type="PANTHER" id="PTHR43847:SF1">
    <property type="entry name" value="BLL3993 PROTEIN"/>
    <property type="match status" value="1"/>
</dbReference>
<sequence>MAVAGERERLPLFVRVPPPLTFAAAFALGLVLQRAAPLPLPQGPWLDAMHAAGAVVANAGLLLALVCLGMFVHRRTTILPARTATAIVDRGPYRFSRNPMYLSLILAYAGLAGMLGSPWSLLFLPLPVATLQRVTIPHEEARLAMALGDDYARYRARVRRWI</sequence>
<feature type="transmembrane region" description="Helical" evidence="5">
    <location>
        <begin position="100"/>
        <end position="121"/>
    </location>
</feature>
<dbReference type="Pfam" id="PF04191">
    <property type="entry name" value="PEMT"/>
    <property type="match status" value="1"/>
</dbReference>
<gene>
    <name evidence="6" type="ORF">GCM10022229_01070</name>
</gene>
<evidence type="ECO:0000313" key="6">
    <source>
        <dbReference type="EMBL" id="GAA3912254.1"/>
    </source>
</evidence>
<evidence type="ECO:0000313" key="7">
    <source>
        <dbReference type="Proteomes" id="UP001501727"/>
    </source>
</evidence>
<dbReference type="RefSeq" id="WP_344757966.1">
    <property type="nucleotide sequence ID" value="NZ_BAAAZU010000001.1"/>
</dbReference>
<accession>A0ABP7M0G1</accession>
<evidence type="ECO:0000256" key="2">
    <source>
        <dbReference type="ARBA" id="ARBA00022692"/>
    </source>
</evidence>
<comment type="caution">
    <text evidence="6">The sequence shown here is derived from an EMBL/GenBank/DDBJ whole genome shotgun (WGS) entry which is preliminary data.</text>
</comment>
<dbReference type="InterPro" id="IPR052527">
    <property type="entry name" value="Metal_cation-efflux_comp"/>
</dbReference>
<keyword evidence="2 5" id="KW-0812">Transmembrane</keyword>
<dbReference type="Gene3D" id="1.20.120.1630">
    <property type="match status" value="1"/>
</dbReference>
<evidence type="ECO:0000256" key="1">
    <source>
        <dbReference type="ARBA" id="ARBA00004127"/>
    </source>
</evidence>
<dbReference type="PANTHER" id="PTHR43847">
    <property type="entry name" value="BLL3993 PROTEIN"/>
    <property type="match status" value="1"/>
</dbReference>
<dbReference type="Proteomes" id="UP001501727">
    <property type="component" value="Unassembled WGS sequence"/>
</dbReference>
<organism evidence="6 7">
    <name type="scientific">Luteimonas lutimaris</name>
    <dbReference type="NCBI Taxonomy" id="698645"/>
    <lineage>
        <taxon>Bacteria</taxon>
        <taxon>Pseudomonadati</taxon>
        <taxon>Pseudomonadota</taxon>
        <taxon>Gammaproteobacteria</taxon>
        <taxon>Lysobacterales</taxon>
        <taxon>Lysobacteraceae</taxon>
        <taxon>Luteimonas</taxon>
    </lineage>
</organism>
<keyword evidence="7" id="KW-1185">Reference proteome</keyword>
<dbReference type="InterPro" id="IPR007318">
    <property type="entry name" value="Phopholipid_MeTrfase"/>
</dbReference>
<keyword evidence="4 5" id="KW-0472">Membrane</keyword>
<evidence type="ECO:0000256" key="4">
    <source>
        <dbReference type="ARBA" id="ARBA00023136"/>
    </source>
</evidence>
<protein>
    <submittedName>
        <fullName evidence="6">Isoprenylcysteine carboxylmethyltransferase family protein</fullName>
    </submittedName>
</protein>
<evidence type="ECO:0000256" key="5">
    <source>
        <dbReference type="SAM" id="Phobius"/>
    </source>
</evidence>
<evidence type="ECO:0000256" key="3">
    <source>
        <dbReference type="ARBA" id="ARBA00022989"/>
    </source>
</evidence>
<name>A0ABP7M0G1_9GAMM</name>
<comment type="subcellular location">
    <subcellularLocation>
        <location evidence="1">Endomembrane system</location>
        <topology evidence="1">Multi-pass membrane protein</topology>
    </subcellularLocation>
</comment>
<keyword evidence="3 5" id="KW-1133">Transmembrane helix</keyword>
<reference evidence="7" key="1">
    <citation type="journal article" date="2019" name="Int. J. Syst. Evol. Microbiol.">
        <title>The Global Catalogue of Microorganisms (GCM) 10K type strain sequencing project: providing services to taxonomists for standard genome sequencing and annotation.</title>
        <authorList>
            <consortium name="The Broad Institute Genomics Platform"/>
            <consortium name="The Broad Institute Genome Sequencing Center for Infectious Disease"/>
            <person name="Wu L."/>
            <person name="Ma J."/>
        </authorList>
    </citation>
    <scope>NUCLEOTIDE SEQUENCE [LARGE SCALE GENOMIC DNA]</scope>
    <source>
        <strain evidence="7">JCM 16916</strain>
    </source>
</reference>
<feature type="transmembrane region" description="Helical" evidence="5">
    <location>
        <begin position="12"/>
        <end position="32"/>
    </location>
</feature>